<dbReference type="Pfam" id="PF00076">
    <property type="entry name" value="RRM_1"/>
    <property type="match status" value="1"/>
</dbReference>
<gene>
    <name evidence="4" type="ORF">BAE44_0019428</name>
</gene>
<dbReference type="STRING" id="888268.A0A1E5V325"/>
<dbReference type="PANTHER" id="PTHR48027">
    <property type="entry name" value="HETEROGENEOUS NUCLEAR RIBONUCLEOPROTEIN 87F-RELATED"/>
    <property type="match status" value="1"/>
</dbReference>
<protein>
    <submittedName>
        <fullName evidence="4">Glycine-rich RNA-binding protein 7</fullName>
    </submittedName>
</protein>
<dbReference type="PROSITE" id="PS50102">
    <property type="entry name" value="RRM"/>
    <property type="match status" value="1"/>
</dbReference>
<dbReference type="Gene3D" id="3.30.70.330">
    <property type="match status" value="1"/>
</dbReference>
<proteinExistence type="predicted"/>
<evidence type="ECO:0000256" key="1">
    <source>
        <dbReference type="ARBA" id="ARBA00022884"/>
    </source>
</evidence>
<dbReference type="EMBL" id="LWDX02053234">
    <property type="protein sequence ID" value="OEL19552.1"/>
    <property type="molecule type" value="Genomic_DNA"/>
</dbReference>
<evidence type="ECO:0000313" key="5">
    <source>
        <dbReference type="Proteomes" id="UP000095767"/>
    </source>
</evidence>
<reference evidence="4 5" key="1">
    <citation type="submission" date="2016-09" db="EMBL/GenBank/DDBJ databases">
        <title>The draft genome of Dichanthelium oligosanthes: A C3 panicoid grass species.</title>
        <authorList>
            <person name="Studer A.J."/>
            <person name="Schnable J.C."/>
            <person name="Brutnell T.P."/>
        </authorList>
    </citation>
    <scope>NUCLEOTIDE SEQUENCE [LARGE SCALE GENOMIC DNA]</scope>
    <source>
        <strain evidence="5">cv. Kellogg 1175</strain>
        <tissue evidence="4">Leaf</tissue>
    </source>
</reference>
<organism evidence="4 5">
    <name type="scientific">Dichanthelium oligosanthes</name>
    <dbReference type="NCBI Taxonomy" id="888268"/>
    <lineage>
        <taxon>Eukaryota</taxon>
        <taxon>Viridiplantae</taxon>
        <taxon>Streptophyta</taxon>
        <taxon>Embryophyta</taxon>
        <taxon>Tracheophyta</taxon>
        <taxon>Spermatophyta</taxon>
        <taxon>Magnoliopsida</taxon>
        <taxon>Liliopsida</taxon>
        <taxon>Poales</taxon>
        <taxon>Poaceae</taxon>
        <taxon>PACMAD clade</taxon>
        <taxon>Panicoideae</taxon>
        <taxon>Panicodae</taxon>
        <taxon>Paniceae</taxon>
        <taxon>Dichantheliinae</taxon>
        <taxon>Dichanthelium</taxon>
    </lineage>
</organism>
<comment type="caution">
    <text evidence="4">The sequence shown here is derived from an EMBL/GenBank/DDBJ whole genome shotgun (WGS) entry which is preliminary data.</text>
</comment>
<dbReference type="AlphaFoldDB" id="A0A1E5V325"/>
<dbReference type="GO" id="GO:0003723">
    <property type="term" value="F:RNA binding"/>
    <property type="evidence" value="ECO:0007669"/>
    <property type="project" value="UniProtKB-UniRule"/>
</dbReference>
<evidence type="ECO:0000259" key="3">
    <source>
        <dbReference type="PROSITE" id="PS50102"/>
    </source>
</evidence>
<dbReference type="InterPro" id="IPR012677">
    <property type="entry name" value="Nucleotide-bd_a/b_plait_sf"/>
</dbReference>
<dbReference type="OrthoDB" id="439808at2759"/>
<dbReference type="SMART" id="SM00360">
    <property type="entry name" value="RRM"/>
    <property type="match status" value="1"/>
</dbReference>
<accession>A0A1E5V325</accession>
<name>A0A1E5V325_9POAL</name>
<dbReference type="InterPro" id="IPR048289">
    <property type="entry name" value="RRM2_NsCP33-like"/>
</dbReference>
<feature type="domain" description="RRM" evidence="3">
    <location>
        <begin position="18"/>
        <end position="96"/>
    </location>
</feature>
<dbReference type="InterPro" id="IPR000504">
    <property type="entry name" value="RRM_dom"/>
</dbReference>
<keyword evidence="5" id="KW-1185">Reference proteome</keyword>
<dbReference type="InterPro" id="IPR035979">
    <property type="entry name" value="RBD_domain_sf"/>
</dbReference>
<dbReference type="Proteomes" id="UP000095767">
    <property type="component" value="Unassembled WGS sequence"/>
</dbReference>
<dbReference type="InterPro" id="IPR052462">
    <property type="entry name" value="SLIRP/GR-RBP-like"/>
</dbReference>
<dbReference type="SUPFAM" id="SSF54928">
    <property type="entry name" value="RNA-binding domain, RBD"/>
    <property type="match status" value="1"/>
</dbReference>
<evidence type="ECO:0000256" key="2">
    <source>
        <dbReference type="PROSITE-ProRule" id="PRU00176"/>
    </source>
</evidence>
<sequence length="103" mass="11645">MSAPWWDSDWKDRSGPEYRCYVGNLPYGTDEGSLKNAFSNYGDVISSEVVVDRETGRSRGFGFVQFEDKKSMDNAIQGMNGQQIGGRSVTVSEANQRPRRWRA</sequence>
<dbReference type="CDD" id="cd21608">
    <property type="entry name" value="RRM2_NsCP33_like"/>
    <property type="match status" value="1"/>
</dbReference>
<keyword evidence="1 2" id="KW-0694">RNA-binding</keyword>
<evidence type="ECO:0000313" key="4">
    <source>
        <dbReference type="EMBL" id="OEL19552.1"/>
    </source>
</evidence>